<dbReference type="AlphaFoldDB" id="I6Q883"/>
<dbReference type="PANTHER" id="PTHR42932:SF1">
    <property type="entry name" value="GENERAL STRESS PROTEIN 20U"/>
    <property type="match status" value="1"/>
</dbReference>
<dbReference type="PROSITE" id="PS00818">
    <property type="entry name" value="DPS_1"/>
    <property type="match status" value="1"/>
</dbReference>
<accession>I6Q883</accession>
<dbReference type="GO" id="GO:0003677">
    <property type="term" value="F:DNA binding"/>
    <property type="evidence" value="ECO:0007669"/>
    <property type="project" value="UniProtKB-KW"/>
</dbReference>
<evidence type="ECO:0000256" key="1">
    <source>
        <dbReference type="ARBA" id="ARBA00009497"/>
    </source>
</evidence>
<dbReference type="InterPro" id="IPR023188">
    <property type="entry name" value="DPS_DNA-bd_CS"/>
</dbReference>
<sequence>MHKMTTVNERQEKLAAEQAYKEHIHHTKINSAAVTDHILANIHTLHVKLHQYHWYVKGKNFYALHNVFENLYNENEEWFDKIAERLLASGFKPASTTTEFQEFTTISEDSSEKYYTADEMVLQIVEDFRSNREFTIRAIRLAQEEGNDALEDSLISYKAYLDVNIWKLQSFINKDALEDDDYIDND</sequence>
<keyword evidence="4" id="KW-0614">Plasmid</keyword>
<dbReference type="Pfam" id="PF00210">
    <property type="entry name" value="Ferritin"/>
    <property type="match status" value="1"/>
</dbReference>
<organism evidence="4">
    <name type="scientific">Leuconostoc mesenteroides subsp. mesenteroides</name>
    <dbReference type="NCBI Taxonomy" id="33967"/>
    <lineage>
        <taxon>Bacteria</taxon>
        <taxon>Bacillati</taxon>
        <taxon>Bacillota</taxon>
        <taxon>Bacilli</taxon>
        <taxon>Lactobacillales</taxon>
        <taxon>Lactobacillaceae</taxon>
        <taxon>Leuconostoc</taxon>
    </lineage>
</organism>
<comment type="similarity">
    <text evidence="1 2">Belongs to the Dps family.</text>
</comment>
<dbReference type="PANTHER" id="PTHR42932">
    <property type="entry name" value="GENERAL STRESS PROTEIN 20U"/>
    <property type="match status" value="1"/>
</dbReference>
<dbReference type="EMBL" id="JN106352">
    <property type="protein sequence ID" value="AFJ91147.1"/>
    <property type="molecule type" value="Genomic_DNA"/>
</dbReference>
<dbReference type="GO" id="GO:0016722">
    <property type="term" value="F:oxidoreductase activity, acting on metal ions"/>
    <property type="evidence" value="ECO:0007669"/>
    <property type="project" value="InterPro"/>
</dbReference>
<proteinExistence type="inferred from homology"/>
<geneLocation type="plasmid" evidence="4">
    <name>pMBLT00</name>
</geneLocation>
<dbReference type="InterPro" id="IPR002177">
    <property type="entry name" value="DPS_DNA-bd"/>
</dbReference>
<dbReference type="SUPFAM" id="SSF47240">
    <property type="entry name" value="Ferritin-like"/>
    <property type="match status" value="1"/>
</dbReference>
<dbReference type="InterPro" id="IPR012347">
    <property type="entry name" value="Ferritin-like"/>
</dbReference>
<evidence type="ECO:0000256" key="2">
    <source>
        <dbReference type="RuleBase" id="RU003875"/>
    </source>
</evidence>
<feature type="domain" description="Ferritin/DPS" evidence="3">
    <location>
        <begin position="37"/>
        <end position="175"/>
    </location>
</feature>
<name>I6Q883_LEUMS</name>
<dbReference type="InterPro" id="IPR008331">
    <property type="entry name" value="Ferritin_DPS_dom"/>
</dbReference>
<reference evidence="4" key="1">
    <citation type="journal article" date="2013" name="Appl. Environ. Microbiol.">
        <title>Use of a novel Escherichia coli-leuconostoc shuttle vector for metabolic engineering of Leuconostoc citreum to overproduce D-lactate.</title>
        <authorList>
            <person name="Chae H.S."/>
            <person name="Lee S.H."/>
            <person name="Lee J.H."/>
            <person name="Park S.J."/>
            <person name="Lee P.C."/>
        </authorList>
    </citation>
    <scope>NUCLEOTIDE SEQUENCE</scope>
    <source>
        <strain evidence="4">KCTC 13302</strain>
        <plasmid evidence="4">pMBLT00</plasmid>
    </source>
</reference>
<dbReference type="InterPro" id="IPR009078">
    <property type="entry name" value="Ferritin-like_SF"/>
</dbReference>
<evidence type="ECO:0000313" key="4">
    <source>
        <dbReference type="EMBL" id="AFJ91147.1"/>
    </source>
</evidence>
<evidence type="ECO:0000259" key="3">
    <source>
        <dbReference type="Pfam" id="PF00210"/>
    </source>
</evidence>
<gene>
    <name evidence="4" type="ORF">PMBLT_0004</name>
</gene>
<protein>
    <submittedName>
        <fullName evidence="4">DNA-binding ferritin-like protein</fullName>
    </submittedName>
</protein>
<dbReference type="CDD" id="cd01043">
    <property type="entry name" value="DPS"/>
    <property type="match status" value="1"/>
</dbReference>
<keyword evidence="4" id="KW-0238">DNA-binding</keyword>
<dbReference type="Gene3D" id="1.20.1260.10">
    <property type="match status" value="1"/>
</dbReference>
<dbReference type="GO" id="GO:0008199">
    <property type="term" value="F:ferric iron binding"/>
    <property type="evidence" value="ECO:0007669"/>
    <property type="project" value="InterPro"/>
</dbReference>
<dbReference type="PRINTS" id="PR01346">
    <property type="entry name" value="HELNAPAPROT"/>
</dbReference>